<sequence length="44" mass="4916">MTRTDSSRMSREPVSKWFVVKFSTIAVTGIAAIMLTIIAFARQP</sequence>
<dbReference type="RefSeq" id="WP_281242395.1">
    <property type="nucleotide sequence ID" value="NZ_FNPZ01000001.1"/>
</dbReference>
<evidence type="ECO:0000313" key="3">
    <source>
        <dbReference type="Proteomes" id="UP000198891"/>
    </source>
</evidence>
<feature type="transmembrane region" description="Helical" evidence="1">
    <location>
        <begin position="20"/>
        <end position="41"/>
    </location>
</feature>
<dbReference type="AlphaFoldDB" id="A0A1H3MNN7"/>
<keyword evidence="1" id="KW-0472">Membrane</keyword>
<evidence type="ECO:0000313" key="2">
    <source>
        <dbReference type="EMBL" id="SDY78196.1"/>
    </source>
</evidence>
<protein>
    <submittedName>
        <fullName evidence="2">Uncharacterized protein</fullName>
    </submittedName>
</protein>
<dbReference type="STRING" id="381665.SAMN05216554_1500"/>
<organism evidence="2 3">
    <name type="scientific">Herbiconiux ginsengi</name>
    <dbReference type="NCBI Taxonomy" id="381665"/>
    <lineage>
        <taxon>Bacteria</taxon>
        <taxon>Bacillati</taxon>
        <taxon>Actinomycetota</taxon>
        <taxon>Actinomycetes</taxon>
        <taxon>Micrococcales</taxon>
        <taxon>Microbacteriaceae</taxon>
        <taxon>Herbiconiux</taxon>
    </lineage>
</organism>
<reference evidence="2 3" key="1">
    <citation type="submission" date="2016-10" db="EMBL/GenBank/DDBJ databases">
        <authorList>
            <person name="de Groot N.N."/>
        </authorList>
    </citation>
    <scope>NUCLEOTIDE SEQUENCE [LARGE SCALE GENOMIC DNA]</scope>
    <source>
        <strain evidence="2 3">CGMCC 4.3491</strain>
    </source>
</reference>
<keyword evidence="3" id="KW-1185">Reference proteome</keyword>
<dbReference type="Proteomes" id="UP000198891">
    <property type="component" value="Unassembled WGS sequence"/>
</dbReference>
<dbReference type="EMBL" id="FNPZ01000001">
    <property type="protein sequence ID" value="SDY78196.1"/>
    <property type="molecule type" value="Genomic_DNA"/>
</dbReference>
<gene>
    <name evidence="2" type="ORF">SAMN05216554_1500</name>
</gene>
<keyword evidence="1" id="KW-0812">Transmembrane</keyword>
<name>A0A1H3MNN7_9MICO</name>
<proteinExistence type="predicted"/>
<evidence type="ECO:0000256" key="1">
    <source>
        <dbReference type="SAM" id="Phobius"/>
    </source>
</evidence>
<keyword evidence="1" id="KW-1133">Transmembrane helix</keyword>
<accession>A0A1H3MNN7</accession>